<evidence type="ECO:0000256" key="2">
    <source>
        <dbReference type="ARBA" id="ARBA00022630"/>
    </source>
</evidence>
<comment type="pathway">
    <text evidence="6">Cofactor metabolism; pyridoxal 5'-phosphate salvage; pyridoxal 5'-phosphate from pyridoxine 5'-phosphate: step 1/1.</text>
</comment>
<comment type="subunit">
    <text evidence="6">Homodimer.</text>
</comment>
<keyword evidence="5 6" id="KW-0664">Pyridoxine biosynthesis</keyword>
<keyword evidence="2 6" id="KW-0285">Flavoprotein</keyword>
<feature type="binding site" evidence="6">
    <location>
        <begin position="211"/>
        <end position="213"/>
    </location>
    <ligand>
        <name>substrate</name>
    </ligand>
</feature>
<comment type="caution">
    <text evidence="9">The sequence shown here is derived from an EMBL/GenBank/DDBJ whole genome shotgun (WGS) entry which is preliminary data.</text>
</comment>
<dbReference type="PROSITE" id="PS01064">
    <property type="entry name" value="PYRIDOX_OXIDASE"/>
    <property type="match status" value="1"/>
</dbReference>
<comment type="pathway">
    <text evidence="6">Cofactor metabolism; pyridoxal 5'-phosphate salvage; pyridoxal 5'-phosphate from pyridoxamine 5'-phosphate: step 1/1.</text>
</comment>
<feature type="domain" description="Pyridoxamine 5'-phosphate oxidase N-terminal" evidence="7">
    <location>
        <begin position="56"/>
        <end position="176"/>
    </location>
</feature>
<dbReference type="Proteomes" id="UP001596492">
    <property type="component" value="Unassembled WGS sequence"/>
</dbReference>
<comment type="function">
    <text evidence="6">Catalyzes the oxidation of either pyridoxine 5'-phosphate (PNP) or pyridoxamine 5'-phosphate (PMP) into pyridoxal 5'-phosphate (PLP).</text>
</comment>
<evidence type="ECO:0000259" key="8">
    <source>
        <dbReference type="Pfam" id="PF10590"/>
    </source>
</evidence>
<dbReference type="InterPro" id="IPR011576">
    <property type="entry name" value="Pyridox_Oxase_N"/>
</dbReference>
<comment type="cofactor">
    <cofactor evidence="6">
        <name>FMN</name>
        <dbReference type="ChEBI" id="CHEBI:58210"/>
    </cofactor>
    <text evidence="6">Binds 1 FMN per subunit.</text>
</comment>
<comment type="similarity">
    <text evidence="1 6">Belongs to the pyridoxamine 5'-phosphate oxidase family.</text>
</comment>
<reference evidence="10" key="1">
    <citation type="journal article" date="2019" name="Int. J. Syst. Evol. Microbiol.">
        <title>The Global Catalogue of Microorganisms (GCM) 10K type strain sequencing project: providing services to taxonomists for standard genome sequencing and annotation.</title>
        <authorList>
            <consortium name="The Broad Institute Genomics Platform"/>
            <consortium name="The Broad Institute Genome Sequencing Center for Infectious Disease"/>
            <person name="Wu L."/>
            <person name="Ma J."/>
        </authorList>
    </citation>
    <scope>NUCLEOTIDE SEQUENCE [LARGE SCALE GENOMIC DNA]</scope>
    <source>
        <strain evidence="10">CCUG 51308</strain>
    </source>
</reference>
<proteinExistence type="inferred from homology"/>
<evidence type="ECO:0000256" key="6">
    <source>
        <dbReference type="HAMAP-Rule" id="MF_01629"/>
    </source>
</evidence>
<dbReference type="PIRSF" id="PIRSF000190">
    <property type="entry name" value="Pyd_amn-ph_oxd"/>
    <property type="match status" value="1"/>
</dbReference>
<evidence type="ECO:0000256" key="3">
    <source>
        <dbReference type="ARBA" id="ARBA00022643"/>
    </source>
</evidence>
<evidence type="ECO:0000256" key="4">
    <source>
        <dbReference type="ARBA" id="ARBA00023002"/>
    </source>
</evidence>
<evidence type="ECO:0000313" key="9">
    <source>
        <dbReference type="EMBL" id="MFC7290952.1"/>
    </source>
</evidence>
<name>A0ABW2IJ36_9PROT</name>
<feature type="binding site" evidence="6">
    <location>
        <position position="205"/>
    </location>
    <ligand>
        <name>FMN</name>
        <dbReference type="ChEBI" id="CHEBI:58210"/>
    </ligand>
</feature>
<feature type="binding site" evidence="6">
    <location>
        <position position="125"/>
    </location>
    <ligand>
        <name>FMN</name>
        <dbReference type="ChEBI" id="CHEBI:58210"/>
    </ligand>
</feature>
<comment type="catalytic activity">
    <reaction evidence="6">
        <text>pyridoxine 5'-phosphate + O2 = pyridoxal 5'-phosphate + H2O2</text>
        <dbReference type="Rhea" id="RHEA:15149"/>
        <dbReference type="ChEBI" id="CHEBI:15379"/>
        <dbReference type="ChEBI" id="CHEBI:16240"/>
        <dbReference type="ChEBI" id="CHEBI:58589"/>
        <dbReference type="ChEBI" id="CHEBI:597326"/>
        <dbReference type="EC" id="1.4.3.5"/>
    </reaction>
</comment>
<dbReference type="InterPro" id="IPR000659">
    <property type="entry name" value="Pyridox_Oxase"/>
</dbReference>
<evidence type="ECO:0000256" key="5">
    <source>
        <dbReference type="ARBA" id="ARBA00023096"/>
    </source>
</evidence>
<dbReference type="Pfam" id="PF01243">
    <property type="entry name" value="PNPOx_N"/>
    <property type="match status" value="1"/>
</dbReference>
<organism evidence="9 10">
    <name type="scientific">Hirschia litorea</name>
    <dbReference type="NCBI Taxonomy" id="1199156"/>
    <lineage>
        <taxon>Bacteria</taxon>
        <taxon>Pseudomonadati</taxon>
        <taxon>Pseudomonadota</taxon>
        <taxon>Alphaproteobacteria</taxon>
        <taxon>Hyphomonadales</taxon>
        <taxon>Hyphomonadaceae</taxon>
        <taxon>Hirschia</taxon>
    </lineage>
</organism>
<feature type="binding site" evidence="6">
    <location>
        <begin position="160"/>
        <end position="161"/>
    </location>
    <ligand>
        <name>FMN</name>
        <dbReference type="ChEBI" id="CHEBI:58210"/>
    </ligand>
</feature>
<dbReference type="RefSeq" id="WP_382166156.1">
    <property type="nucleotide sequence ID" value="NZ_JBHTBR010000002.1"/>
</dbReference>
<comment type="caution">
    <text evidence="6">Lacks conserved residue(s) required for the propagation of feature annotation.</text>
</comment>
<evidence type="ECO:0000256" key="1">
    <source>
        <dbReference type="ARBA" id="ARBA00007301"/>
    </source>
</evidence>
<gene>
    <name evidence="6 9" type="primary">pdxH</name>
    <name evidence="9" type="ORF">ACFQS8_04950</name>
</gene>
<dbReference type="NCBIfam" id="TIGR00558">
    <property type="entry name" value="pdxH"/>
    <property type="match status" value="1"/>
</dbReference>
<feature type="binding site" evidence="6">
    <location>
        <begin position="81"/>
        <end position="86"/>
    </location>
    <ligand>
        <name>FMN</name>
        <dbReference type="ChEBI" id="CHEBI:58210"/>
    </ligand>
</feature>
<dbReference type="Gene3D" id="2.30.110.10">
    <property type="entry name" value="Electron Transport, Fmn-binding Protein, Chain A"/>
    <property type="match status" value="1"/>
</dbReference>
<comment type="catalytic activity">
    <reaction evidence="6">
        <text>pyridoxamine 5'-phosphate + O2 + H2O = pyridoxal 5'-phosphate + H2O2 + NH4(+)</text>
        <dbReference type="Rhea" id="RHEA:15817"/>
        <dbReference type="ChEBI" id="CHEBI:15377"/>
        <dbReference type="ChEBI" id="CHEBI:15379"/>
        <dbReference type="ChEBI" id="CHEBI:16240"/>
        <dbReference type="ChEBI" id="CHEBI:28938"/>
        <dbReference type="ChEBI" id="CHEBI:58451"/>
        <dbReference type="ChEBI" id="CHEBI:597326"/>
        <dbReference type="EC" id="1.4.3.5"/>
    </reaction>
</comment>
<accession>A0ABW2IJ36</accession>
<evidence type="ECO:0000259" key="7">
    <source>
        <dbReference type="Pfam" id="PF01243"/>
    </source>
</evidence>
<keyword evidence="3 6" id="KW-0288">FMN</keyword>
<dbReference type="InterPro" id="IPR012349">
    <property type="entry name" value="Split_barrel_FMN-bd"/>
</dbReference>
<dbReference type="EMBL" id="JBHTBR010000002">
    <property type="protein sequence ID" value="MFC7290952.1"/>
    <property type="molecule type" value="Genomic_DNA"/>
</dbReference>
<evidence type="ECO:0000313" key="10">
    <source>
        <dbReference type="Proteomes" id="UP001596492"/>
    </source>
</evidence>
<sequence length="233" mass="26700">MTDKSKIIPASPDYQDAEYADVYAKAKAEGKPLEDDANWFATQEPFEMFSQWLSDAKAKEVNDPNAMSLATVDEDGMPDVRMVLLKDFDENGFVFYTNTTSAKGRQIEATMKAAICFHWKSLRRQVRVRGNVTRVSDAEADAYFASRHKDSQIGAWASDQSSRMDGRFELEKNIAKYGAKYALGKTPRPPHWTGYRIAPEHIEFWRDRPFRLHDRLVFERSQNGGWSTGRLFP</sequence>
<protein>
    <recommendedName>
        <fullName evidence="6">Pyridoxine/pyridoxamine 5'-phosphate oxidase</fullName>
        <ecNumber evidence="6">1.4.3.5</ecNumber>
    </recommendedName>
    <alternativeName>
        <fullName evidence="6">PNP/PMP oxidase</fullName>
        <shortName evidence="6">PNPOx</shortName>
    </alternativeName>
    <alternativeName>
        <fullName evidence="6">Pyridoxal 5'-phosphate synthase</fullName>
    </alternativeName>
</protein>
<feature type="binding site" evidence="6">
    <location>
        <begin position="96"/>
        <end position="97"/>
    </location>
    <ligand>
        <name>FMN</name>
        <dbReference type="ChEBI" id="CHEBI:58210"/>
    </ligand>
</feature>
<dbReference type="SUPFAM" id="SSF50475">
    <property type="entry name" value="FMN-binding split barrel"/>
    <property type="match status" value="1"/>
</dbReference>
<dbReference type="EC" id="1.4.3.5" evidence="6"/>
<feature type="domain" description="Pyridoxine 5'-phosphate oxidase dimerisation C-terminal" evidence="8">
    <location>
        <begin position="192"/>
        <end position="233"/>
    </location>
</feature>
<feature type="binding site" evidence="6">
    <location>
        <position position="151"/>
    </location>
    <ligand>
        <name>substrate</name>
    </ligand>
</feature>
<feature type="binding site" evidence="6">
    <location>
        <position position="143"/>
    </location>
    <ligand>
        <name>substrate</name>
    </ligand>
</feature>
<dbReference type="GO" id="GO:0004733">
    <property type="term" value="F:pyridoxamine phosphate oxidase activity"/>
    <property type="evidence" value="ECO:0007669"/>
    <property type="project" value="UniProtKB-EC"/>
</dbReference>
<feature type="binding site" evidence="6">
    <location>
        <position position="103"/>
    </location>
    <ligand>
        <name>FMN</name>
        <dbReference type="ChEBI" id="CHEBI:58210"/>
    </ligand>
</feature>
<keyword evidence="4 6" id="KW-0560">Oxidoreductase</keyword>
<feature type="binding site" evidence="6">
    <location>
        <position position="86"/>
    </location>
    <ligand>
        <name>substrate</name>
    </ligand>
</feature>
<dbReference type="Pfam" id="PF10590">
    <property type="entry name" value="PNP_phzG_C"/>
    <property type="match status" value="1"/>
</dbReference>
<feature type="binding site" evidence="6">
    <location>
        <position position="147"/>
    </location>
    <ligand>
        <name>substrate</name>
    </ligand>
</feature>
<keyword evidence="10" id="KW-1185">Reference proteome</keyword>
<dbReference type="NCBIfam" id="NF004231">
    <property type="entry name" value="PRK05679.1"/>
    <property type="match status" value="1"/>
</dbReference>
<dbReference type="PANTHER" id="PTHR10851">
    <property type="entry name" value="PYRIDOXINE-5-PHOSPHATE OXIDASE"/>
    <property type="match status" value="1"/>
</dbReference>
<feature type="binding site" evidence="6">
    <location>
        <position position="215"/>
    </location>
    <ligand>
        <name>FMN</name>
        <dbReference type="ChEBI" id="CHEBI:58210"/>
    </ligand>
</feature>
<dbReference type="InterPro" id="IPR019576">
    <property type="entry name" value="Pyridoxamine_oxidase_dimer_C"/>
</dbReference>
<dbReference type="PANTHER" id="PTHR10851:SF0">
    <property type="entry name" value="PYRIDOXINE-5'-PHOSPHATE OXIDASE"/>
    <property type="match status" value="1"/>
</dbReference>
<dbReference type="InterPro" id="IPR019740">
    <property type="entry name" value="Pyridox_Oxase_CS"/>
</dbReference>
<dbReference type="HAMAP" id="MF_01629">
    <property type="entry name" value="PdxH"/>
    <property type="match status" value="1"/>
</dbReference>